<keyword evidence="3" id="KW-0106">Calcium</keyword>
<evidence type="ECO:0000256" key="4">
    <source>
        <dbReference type="SAM" id="MobiDB-lite"/>
    </source>
</evidence>
<dbReference type="InterPro" id="IPR011049">
    <property type="entry name" value="Serralysin-like_metalloprot_C"/>
</dbReference>
<comment type="subcellular location">
    <subcellularLocation>
        <location evidence="1">Secreted</location>
    </subcellularLocation>
</comment>
<dbReference type="GO" id="GO:0005509">
    <property type="term" value="F:calcium ion binding"/>
    <property type="evidence" value="ECO:0007669"/>
    <property type="project" value="InterPro"/>
</dbReference>
<dbReference type="Proteomes" id="UP000242765">
    <property type="component" value="Unassembled WGS sequence"/>
</dbReference>
<evidence type="ECO:0000256" key="1">
    <source>
        <dbReference type="ARBA" id="ARBA00004613"/>
    </source>
</evidence>
<dbReference type="SUPFAM" id="SSF53300">
    <property type="entry name" value="vWA-like"/>
    <property type="match status" value="1"/>
</dbReference>
<dbReference type="InterPro" id="IPR036465">
    <property type="entry name" value="vWFA_dom_sf"/>
</dbReference>
<name>A0A1Y3CI70_9GAMM</name>
<dbReference type="InterPro" id="IPR050557">
    <property type="entry name" value="RTX_toxin/Mannuronan_C5-epim"/>
</dbReference>
<dbReference type="EMBL" id="NEGB01000002">
    <property type="protein sequence ID" value="OTG66815.1"/>
    <property type="molecule type" value="Genomic_DNA"/>
</dbReference>
<dbReference type="PANTHER" id="PTHR38340:SF1">
    <property type="entry name" value="S-LAYER PROTEIN"/>
    <property type="match status" value="1"/>
</dbReference>
<feature type="compositionally biased region" description="Polar residues" evidence="4">
    <location>
        <begin position="135"/>
        <end position="154"/>
    </location>
</feature>
<keyword evidence="2" id="KW-0964">Secreted</keyword>
<dbReference type="PANTHER" id="PTHR38340">
    <property type="entry name" value="S-LAYER PROTEIN"/>
    <property type="match status" value="1"/>
</dbReference>
<feature type="compositionally biased region" description="Basic and acidic residues" evidence="4">
    <location>
        <begin position="1"/>
        <end position="24"/>
    </location>
</feature>
<dbReference type="CDD" id="cd00198">
    <property type="entry name" value="vWFA"/>
    <property type="match status" value="1"/>
</dbReference>
<dbReference type="Pfam" id="PF00353">
    <property type="entry name" value="HemolysinCabind"/>
    <property type="match status" value="3"/>
</dbReference>
<dbReference type="STRING" id="1977882.B9T28_06050"/>
<feature type="region of interest" description="Disordered" evidence="4">
    <location>
        <begin position="132"/>
        <end position="164"/>
    </location>
</feature>
<dbReference type="PROSITE" id="PS50234">
    <property type="entry name" value="VWFA"/>
    <property type="match status" value="1"/>
</dbReference>
<sequence length="762" mass="80234">MSIEFDKPTDGSDVEVKATIKDKAGNTSAEGSDQSTVADTTAPTAPNVVINDGNDGSIDSADLVNGKVTATVKPVDPVQEGDVITITRPDGSTKEVVVDASNKDDINSNGISIEFDKPTDGSDVEVKATIKDKAGNTSAEGSDQSTVADTTAPTAPNVVINDGNDGSIDSADLVNGKVTATVKPVDPVQEGDVITITRPDGSTKEVVVDASNKDDINSNGISIEFDKPTDGSDVEVKATIKDKAGNTSAEGSDQSTVADTTAPPELTIDSNGNDTLIGNTGNDLLVGDAGGLKTNFSAGKDYNVSIVLDLSGSMNWSMDAPTNGGSANQQNPLLGESRLEIAKKGLKAFIQQMAGHDGVINLQIASFSGNGNPGDTGTGNSYNQVFKNVTVDNIDEILKFIGTGKTDGLQAAGGTQPELGFNKANEWFKDIGKNGFENQTYFISDGEPTNWIQDTTKNKIDSAFKPLAEQSKVFAIGVSANVSDSTVSRYDNTNADGTKKENWSSTNHGEADVFTDANKLIAYLIGGSENFEPAKVGSDIIDGGAGNDILFGDAMNTNHLTWLGKDNLIYPKYSGYSTLIAYLKAEVTGGIEPTRQDIYDYIKDNFRDFIAADATDLATKGGNDKIYGGAGNDIIIAGAGDDIIYGGLGDDIISTGRGKDTIMYDLLSVTDETGGNGTDTWVDYDVNDKINFSADFFEGLLEDRSNLADYITVENDGQGNAVIRVDRDGKDAKYQATDLLIIENKADLGLQDLLNQNQIIIG</sequence>
<organism evidence="6 7">
    <name type="scientific">Acinetobacter silvestris</name>
    <dbReference type="NCBI Taxonomy" id="1977882"/>
    <lineage>
        <taxon>Bacteria</taxon>
        <taxon>Pseudomonadati</taxon>
        <taxon>Pseudomonadota</taxon>
        <taxon>Gammaproteobacteria</taxon>
        <taxon>Moraxellales</taxon>
        <taxon>Moraxellaceae</taxon>
        <taxon>Acinetobacter</taxon>
    </lineage>
</organism>
<dbReference type="GO" id="GO:0005576">
    <property type="term" value="C:extracellular region"/>
    <property type="evidence" value="ECO:0007669"/>
    <property type="project" value="UniProtKB-SubCell"/>
</dbReference>
<dbReference type="AlphaFoldDB" id="A0A1Y3CI70"/>
<dbReference type="SUPFAM" id="SSF51120">
    <property type="entry name" value="beta-Roll"/>
    <property type="match status" value="1"/>
</dbReference>
<evidence type="ECO:0000259" key="5">
    <source>
        <dbReference type="PROSITE" id="PS50234"/>
    </source>
</evidence>
<feature type="region of interest" description="Disordered" evidence="4">
    <location>
        <begin position="1"/>
        <end position="56"/>
    </location>
</feature>
<dbReference type="PRINTS" id="PR00313">
    <property type="entry name" value="CABNDNGRPT"/>
</dbReference>
<dbReference type="Gene3D" id="2.150.10.10">
    <property type="entry name" value="Serralysin-like metalloprotease, C-terminal"/>
    <property type="match status" value="1"/>
</dbReference>
<feature type="domain" description="VWFA" evidence="5">
    <location>
        <begin position="303"/>
        <end position="524"/>
    </location>
</feature>
<evidence type="ECO:0000313" key="7">
    <source>
        <dbReference type="Proteomes" id="UP000242765"/>
    </source>
</evidence>
<gene>
    <name evidence="6" type="ORF">B9T28_06050</name>
</gene>
<protein>
    <recommendedName>
        <fullName evidence="5">VWFA domain-containing protein</fullName>
    </recommendedName>
</protein>
<accession>A0A1Y3CI70</accession>
<feature type="compositionally biased region" description="Polar residues" evidence="4">
    <location>
        <begin position="245"/>
        <end position="259"/>
    </location>
</feature>
<dbReference type="Gene3D" id="3.40.50.410">
    <property type="entry name" value="von Willebrand factor, type A domain"/>
    <property type="match status" value="1"/>
</dbReference>
<comment type="caution">
    <text evidence="6">The sequence shown here is derived from an EMBL/GenBank/DDBJ whole genome shotgun (WGS) entry which is preliminary data.</text>
</comment>
<evidence type="ECO:0000256" key="3">
    <source>
        <dbReference type="ARBA" id="ARBA00022837"/>
    </source>
</evidence>
<feature type="compositionally biased region" description="Polar residues" evidence="4">
    <location>
        <begin position="25"/>
        <end position="44"/>
    </location>
</feature>
<dbReference type="InterPro" id="IPR001343">
    <property type="entry name" value="Hemolysn_Ca-bd"/>
</dbReference>
<evidence type="ECO:0000313" key="6">
    <source>
        <dbReference type="EMBL" id="OTG66815.1"/>
    </source>
</evidence>
<dbReference type="PROSITE" id="PS00330">
    <property type="entry name" value="HEMOLYSIN_CALCIUM"/>
    <property type="match status" value="1"/>
</dbReference>
<evidence type="ECO:0000256" key="2">
    <source>
        <dbReference type="ARBA" id="ARBA00022525"/>
    </source>
</evidence>
<reference evidence="6 7" key="1">
    <citation type="submission" date="2017-04" db="EMBL/GenBank/DDBJ databases">
        <title>High diversity of culturable Acinetobacter species in natural soil and water ecosystems.</title>
        <authorList>
            <person name="Nemec A."/>
            <person name="Radolfova-Krizova L."/>
        </authorList>
    </citation>
    <scope>NUCLEOTIDE SEQUENCE [LARGE SCALE GENOMIC DNA]</scope>
    <source>
        <strain evidence="6 7">ANC 4999</strain>
    </source>
</reference>
<keyword evidence="7" id="KW-1185">Reference proteome</keyword>
<dbReference type="InterPro" id="IPR018511">
    <property type="entry name" value="Hemolysin-typ_Ca-bd_CS"/>
</dbReference>
<dbReference type="InterPro" id="IPR002035">
    <property type="entry name" value="VWF_A"/>
</dbReference>
<feature type="region of interest" description="Disordered" evidence="4">
    <location>
        <begin position="242"/>
        <end position="271"/>
    </location>
</feature>
<proteinExistence type="predicted"/>